<keyword evidence="11 12" id="KW-0472">Membrane</keyword>
<feature type="transmembrane region" description="Helical" evidence="12">
    <location>
        <begin position="12"/>
        <end position="30"/>
    </location>
</feature>
<dbReference type="CDD" id="cd03512">
    <property type="entry name" value="Alkane-hydroxylase"/>
    <property type="match status" value="1"/>
</dbReference>
<dbReference type="OrthoDB" id="4759734at2"/>
<dbReference type="RefSeq" id="WP_093325433.1">
    <property type="nucleotide sequence ID" value="NZ_FOSZ01000008.1"/>
</dbReference>
<dbReference type="GO" id="GO:0006629">
    <property type="term" value="P:lipid metabolic process"/>
    <property type="evidence" value="ECO:0007669"/>
    <property type="project" value="InterPro"/>
</dbReference>
<sequence>MIPAEQVAKLSNALPFWLSMLLIPIIWITAGLGGWWVALVPLTTWYLFAGLDSLFGLNLENADPETSDEQLQFYSMLTKVWPIAQFFTLFGLIWFATHTDHLSVAATIGLFFGMGVISGTIGINYSHELMHQKNNTERWMADILLAMVLYSHFRSEHLLVHHRYVGTPRDPVTARYNEGFHRFFPRVLIGCFKSAFRAEKAMLERKNLPWTDLSNPFFRYWALQGAMLLLALIVGGWIGLLLFIWQAYIAIWQLELVNYVEHYGLTRKHLGDGKYEHVKPHHSWNAAHKASNWLLINLQRHSDHHYKPDRRFPLLQNYTDAEAPQLPYGYPVMTIAAMIPPLWKKVMNPRVRKWRGMYYPEITNWHAYNKAKNPMPR</sequence>
<evidence type="ECO:0000256" key="1">
    <source>
        <dbReference type="ARBA" id="ARBA00004429"/>
    </source>
</evidence>
<evidence type="ECO:0000256" key="10">
    <source>
        <dbReference type="ARBA" id="ARBA00023033"/>
    </source>
</evidence>
<accession>A0A1I4GD63</accession>
<dbReference type="EMBL" id="FOSZ01000008">
    <property type="protein sequence ID" value="SFL27998.1"/>
    <property type="molecule type" value="Genomic_DNA"/>
</dbReference>
<protein>
    <submittedName>
        <fullName evidence="14">Alkane 1-monooxygenase</fullName>
    </submittedName>
</protein>
<dbReference type="GO" id="GO:0005886">
    <property type="term" value="C:plasma membrane"/>
    <property type="evidence" value="ECO:0007669"/>
    <property type="project" value="UniProtKB-SubCell"/>
</dbReference>
<evidence type="ECO:0000256" key="4">
    <source>
        <dbReference type="ARBA" id="ARBA00022519"/>
    </source>
</evidence>
<evidence type="ECO:0000256" key="11">
    <source>
        <dbReference type="ARBA" id="ARBA00023136"/>
    </source>
</evidence>
<evidence type="ECO:0000313" key="14">
    <source>
        <dbReference type="EMBL" id="SFL27998.1"/>
    </source>
</evidence>
<dbReference type="STRING" id="1280847.SAMN04488036_10883"/>
<gene>
    <name evidence="14" type="ORF">SAMN04488036_10883</name>
</gene>
<keyword evidence="10 14" id="KW-0503">Monooxygenase</keyword>
<keyword evidence="4" id="KW-0997">Cell inner membrane</keyword>
<evidence type="ECO:0000256" key="9">
    <source>
        <dbReference type="ARBA" id="ARBA00023004"/>
    </source>
</evidence>
<feature type="transmembrane region" description="Helical" evidence="12">
    <location>
        <begin position="103"/>
        <end position="125"/>
    </location>
</feature>
<dbReference type="InterPro" id="IPR033885">
    <property type="entry name" value="AlkB/XylM"/>
</dbReference>
<feature type="transmembrane region" description="Helical" evidence="12">
    <location>
        <begin position="80"/>
        <end position="97"/>
    </location>
</feature>
<name>A0A1I4GD63_9RHOB</name>
<evidence type="ECO:0000259" key="13">
    <source>
        <dbReference type="Pfam" id="PF00487"/>
    </source>
</evidence>
<evidence type="ECO:0000256" key="3">
    <source>
        <dbReference type="ARBA" id="ARBA00022475"/>
    </source>
</evidence>
<evidence type="ECO:0000256" key="5">
    <source>
        <dbReference type="ARBA" id="ARBA00022692"/>
    </source>
</evidence>
<dbReference type="Pfam" id="PF00487">
    <property type="entry name" value="FA_desaturase"/>
    <property type="match status" value="1"/>
</dbReference>
<comment type="similarity">
    <text evidence="2">Belongs to the fatty acid desaturase type 1 family. AlkB subfamily.</text>
</comment>
<dbReference type="InterPro" id="IPR005804">
    <property type="entry name" value="FA_desaturase_dom"/>
</dbReference>
<evidence type="ECO:0000313" key="15">
    <source>
        <dbReference type="Proteomes" id="UP000198851"/>
    </source>
</evidence>
<reference evidence="15" key="1">
    <citation type="submission" date="2016-10" db="EMBL/GenBank/DDBJ databases">
        <authorList>
            <person name="Varghese N."/>
            <person name="Submissions S."/>
        </authorList>
    </citation>
    <scope>NUCLEOTIDE SEQUENCE [LARGE SCALE GENOMIC DNA]</scope>
    <source>
        <strain evidence="15">DSM 28453</strain>
    </source>
</reference>
<dbReference type="Proteomes" id="UP000198851">
    <property type="component" value="Unassembled WGS sequence"/>
</dbReference>
<keyword evidence="5 12" id="KW-0812">Transmembrane</keyword>
<keyword evidence="7 12" id="KW-1133">Transmembrane helix</keyword>
<evidence type="ECO:0000256" key="12">
    <source>
        <dbReference type="SAM" id="Phobius"/>
    </source>
</evidence>
<feature type="transmembrane region" description="Helical" evidence="12">
    <location>
        <begin position="36"/>
        <end position="59"/>
    </location>
</feature>
<evidence type="ECO:0000256" key="8">
    <source>
        <dbReference type="ARBA" id="ARBA00023002"/>
    </source>
</evidence>
<organism evidence="14 15">
    <name type="scientific">Shimia haliotis</name>
    <dbReference type="NCBI Taxonomy" id="1280847"/>
    <lineage>
        <taxon>Bacteria</taxon>
        <taxon>Pseudomonadati</taxon>
        <taxon>Pseudomonadota</taxon>
        <taxon>Alphaproteobacteria</taxon>
        <taxon>Rhodobacterales</taxon>
        <taxon>Roseobacteraceae</taxon>
    </lineage>
</organism>
<feature type="domain" description="Fatty acid desaturase" evidence="13">
    <location>
        <begin position="105"/>
        <end position="333"/>
    </location>
</feature>
<keyword evidence="15" id="KW-1185">Reference proteome</keyword>
<keyword evidence="9" id="KW-0408">Iron</keyword>
<dbReference type="GO" id="GO:0004497">
    <property type="term" value="F:monooxygenase activity"/>
    <property type="evidence" value="ECO:0007669"/>
    <property type="project" value="UniProtKB-KW"/>
</dbReference>
<keyword evidence="6" id="KW-0479">Metal-binding</keyword>
<dbReference type="PANTHER" id="PTHR38674">
    <property type="entry name" value="ALKANE 1-MONOOXYGENASE 1"/>
    <property type="match status" value="1"/>
</dbReference>
<comment type="subcellular location">
    <subcellularLocation>
        <location evidence="1">Cell inner membrane</location>
        <topology evidence="1">Multi-pass membrane protein</topology>
    </subcellularLocation>
</comment>
<evidence type="ECO:0000256" key="6">
    <source>
        <dbReference type="ARBA" id="ARBA00022723"/>
    </source>
</evidence>
<proteinExistence type="inferred from homology"/>
<keyword evidence="3" id="KW-1003">Cell membrane</keyword>
<dbReference type="GO" id="GO:0046872">
    <property type="term" value="F:metal ion binding"/>
    <property type="evidence" value="ECO:0007669"/>
    <property type="project" value="UniProtKB-KW"/>
</dbReference>
<evidence type="ECO:0000256" key="2">
    <source>
        <dbReference type="ARBA" id="ARBA00010823"/>
    </source>
</evidence>
<evidence type="ECO:0000256" key="7">
    <source>
        <dbReference type="ARBA" id="ARBA00022989"/>
    </source>
</evidence>
<dbReference type="AlphaFoldDB" id="A0A1I4GD63"/>
<feature type="transmembrane region" description="Helical" evidence="12">
    <location>
        <begin position="220"/>
        <end position="245"/>
    </location>
</feature>
<keyword evidence="8" id="KW-0560">Oxidoreductase</keyword>
<dbReference type="PANTHER" id="PTHR38674:SF1">
    <property type="entry name" value="ALKANE 1-MONOOXYGENASE 1"/>
    <property type="match status" value="1"/>
</dbReference>